<dbReference type="Proteomes" id="UP000321548">
    <property type="component" value="Unassembled WGS sequence"/>
</dbReference>
<dbReference type="InterPro" id="IPR050508">
    <property type="entry name" value="Methyltransf_Superfamily"/>
</dbReference>
<dbReference type="AlphaFoldDB" id="A0A5C8P5D2"/>
<keyword evidence="3" id="KW-1185">Reference proteome</keyword>
<dbReference type="RefSeq" id="WP_147703047.1">
    <property type="nucleotide sequence ID" value="NZ_VDUY01000001.1"/>
</dbReference>
<evidence type="ECO:0000259" key="1">
    <source>
        <dbReference type="Pfam" id="PF08241"/>
    </source>
</evidence>
<dbReference type="OrthoDB" id="529208at2"/>
<keyword evidence="2" id="KW-0808">Transferase</keyword>
<dbReference type="PANTHER" id="PTHR42912">
    <property type="entry name" value="METHYLTRANSFERASE"/>
    <property type="match status" value="1"/>
</dbReference>
<evidence type="ECO:0000313" key="3">
    <source>
        <dbReference type="Proteomes" id="UP000321548"/>
    </source>
</evidence>
<dbReference type="InterPro" id="IPR013216">
    <property type="entry name" value="Methyltransf_11"/>
</dbReference>
<reference evidence="2 3" key="1">
    <citation type="submission" date="2019-06" db="EMBL/GenBank/DDBJ databases">
        <title>Quisquiliibacterium sp. nov., isolated from a maize field.</title>
        <authorList>
            <person name="Lin S.-Y."/>
            <person name="Tsai C.-F."/>
            <person name="Young C.-C."/>
        </authorList>
    </citation>
    <scope>NUCLEOTIDE SEQUENCE [LARGE SCALE GENOMIC DNA]</scope>
    <source>
        <strain evidence="2 3">CC-CFT501</strain>
    </source>
</reference>
<name>A0A5C8P5D2_9BURK</name>
<accession>A0A5C8P5D2</accession>
<dbReference type="GO" id="GO:0032259">
    <property type="term" value="P:methylation"/>
    <property type="evidence" value="ECO:0007669"/>
    <property type="project" value="UniProtKB-KW"/>
</dbReference>
<protein>
    <submittedName>
        <fullName evidence="2">Class I SAM-dependent methyltransferase</fullName>
    </submittedName>
</protein>
<organism evidence="2 3">
    <name type="scientific">Zeimonas arvi</name>
    <dbReference type="NCBI Taxonomy" id="2498847"/>
    <lineage>
        <taxon>Bacteria</taxon>
        <taxon>Pseudomonadati</taxon>
        <taxon>Pseudomonadota</taxon>
        <taxon>Betaproteobacteria</taxon>
        <taxon>Burkholderiales</taxon>
        <taxon>Burkholderiaceae</taxon>
        <taxon>Zeimonas</taxon>
    </lineage>
</organism>
<dbReference type="Pfam" id="PF08241">
    <property type="entry name" value="Methyltransf_11"/>
    <property type="match status" value="1"/>
</dbReference>
<dbReference type="EMBL" id="VDUY01000001">
    <property type="protein sequence ID" value="TXL68911.1"/>
    <property type="molecule type" value="Genomic_DNA"/>
</dbReference>
<dbReference type="InterPro" id="IPR029063">
    <property type="entry name" value="SAM-dependent_MTases_sf"/>
</dbReference>
<gene>
    <name evidence="2" type="ORF">FHP08_04335</name>
</gene>
<comment type="caution">
    <text evidence="2">The sequence shown here is derived from an EMBL/GenBank/DDBJ whole genome shotgun (WGS) entry which is preliminary data.</text>
</comment>
<dbReference type="GO" id="GO:0008757">
    <property type="term" value="F:S-adenosylmethionine-dependent methyltransferase activity"/>
    <property type="evidence" value="ECO:0007669"/>
    <property type="project" value="InterPro"/>
</dbReference>
<dbReference type="SUPFAM" id="SSF53335">
    <property type="entry name" value="S-adenosyl-L-methionine-dependent methyltransferases"/>
    <property type="match status" value="1"/>
</dbReference>
<proteinExistence type="predicted"/>
<dbReference type="CDD" id="cd02440">
    <property type="entry name" value="AdoMet_MTases"/>
    <property type="match status" value="1"/>
</dbReference>
<sequence length="284" mass="30254">MDTTHVSDTWERGSPYEQYIGRWSRRIAPLFLQWLDPPAGKRWLDVGCGTGALSAAILDRCAPGSLVGVEPSDGFRELAVRKLAHRARFLAGDAAALPLDDGACDVVVSGLVLNFVPALPAALSEMKRVTAPGGEVAAYVWDYAEGMEVIRRFWDVAASLDHEAARLHEGIRFPVCRPTALEAAFVEAGFSGVETSSLDAKAEFADFEDYWRPFLGGQGPAPAYVASLPEDRRATLRTALESALRPASGGAISLRLRAWAVRGARRSALSAAPAGSPGPGASPP</sequence>
<evidence type="ECO:0000313" key="2">
    <source>
        <dbReference type="EMBL" id="TXL68911.1"/>
    </source>
</evidence>
<keyword evidence="2" id="KW-0489">Methyltransferase</keyword>
<dbReference type="Gene3D" id="3.40.50.150">
    <property type="entry name" value="Vaccinia Virus protein VP39"/>
    <property type="match status" value="1"/>
</dbReference>
<feature type="domain" description="Methyltransferase type 11" evidence="1">
    <location>
        <begin position="44"/>
        <end position="137"/>
    </location>
</feature>